<evidence type="ECO:0000313" key="7">
    <source>
        <dbReference type="EMBL" id="MDZ5456554.1"/>
    </source>
</evidence>
<comment type="similarity">
    <text evidence="2">Belongs to the DUF177 domain family.</text>
</comment>
<comment type="function">
    <text evidence="1">Plays a role in synthesis, processing and/or stability of 23S rRNA.</text>
</comment>
<protein>
    <recommendedName>
        <fullName evidence="3">Large ribosomal RNA subunit accumulation protein YceD</fullName>
    </recommendedName>
    <alternativeName>
        <fullName evidence="5">23S rRNA accumulation protein YceD</fullName>
    </alternativeName>
</protein>
<evidence type="ECO:0000256" key="4">
    <source>
        <dbReference type="ARBA" id="ARBA00022517"/>
    </source>
</evidence>
<keyword evidence="4" id="KW-0690">Ribosome biogenesis</keyword>
<organism evidence="7 8">
    <name type="scientific">Azohydromonas lata</name>
    <dbReference type="NCBI Taxonomy" id="45677"/>
    <lineage>
        <taxon>Bacteria</taxon>
        <taxon>Pseudomonadati</taxon>
        <taxon>Pseudomonadota</taxon>
        <taxon>Betaproteobacteria</taxon>
        <taxon>Burkholderiales</taxon>
        <taxon>Sphaerotilaceae</taxon>
        <taxon>Azohydromonas</taxon>
    </lineage>
</organism>
<dbReference type="EMBL" id="JAXOJX010000009">
    <property type="protein sequence ID" value="MDZ5456554.1"/>
    <property type="molecule type" value="Genomic_DNA"/>
</dbReference>
<dbReference type="PANTHER" id="PTHR38099">
    <property type="entry name" value="LARGE RIBOSOMAL RNA SUBUNIT ACCUMULATION PROTEIN YCED"/>
    <property type="match status" value="1"/>
</dbReference>
<gene>
    <name evidence="7" type="ORF">SM757_08190</name>
</gene>
<evidence type="ECO:0000256" key="6">
    <source>
        <dbReference type="SAM" id="MobiDB-lite"/>
    </source>
</evidence>
<dbReference type="Pfam" id="PF02620">
    <property type="entry name" value="YceD"/>
    <property type="match status" value="1"/>
</dbReference>
<evidence type="ECO:0000256" key="5">
    <source>
        <dbReference type="ARBA" id="ARBA00031841"/>
    </source>
</evidence>
<sequence length="193" mass="21728">MKARSHDPLRLDLENFIADEASLQGSWPLTQFERLLDGWPAEAPAADGDVQWSASGELRKPKSLEPERWLHLEAHTQVWRDCQRCLQPVAVPLSLQRSLRFVRDEAEAARLDSESEDDVLALERAFNLRALVEDELLLDMPLVPRHEQCPQPLAVPAEPEEEEEPARENPFAALARLRRRPQGSGNGSDGSDA</sequence>
<dbReference type="PANTHER" id="PTHR38099:SF1">
    <property type="entry name" value="LARGE RIBOSOMAL RNA SUBUNIT ACCUMULATION PROTEIN YCED"/>
    <property type="match status" value="1"/>
</dbReference>
<comment type="caution">
    <text evidence="7">The sequence shown here is derived from an EMBL/GenBank/DDBJ whole genome shotgun (WGS) entry which is preliminary data.</text>
</comment>
<reference evidence="7 8" key="1">
    <citation type="submission" date="2023-11" db="EMBL/GenBank/DDBJ databases">
        <title>Draft genome of Azohydromonas lata strain H1 (DSM1123), a polyhydroxyalkanoate producer.</title>
        <authorList>
            <person name="Traversa D."/>
            <person name="D'Addabbo P."/>
            <person name="Pazzani C."/>
            <person name="Manzari C."/>
            <person name="Chiara M."/>
            <person name="Scrascia M."/>
        </authorList>
    </citation>
    <scope>NUCLEOTIDE SEQUENCE [LARGE SCALE GENOMIC DNA]</scope>
    <source>
        <strain evidence="7 8">H1</strain>
    </source>
</reference>
<evidence type="ECO:0000256" key="1">
    <source>
        <dbReference type="ARBA" id="ARBA00002868"/>
    </source>
</evidence>
<dbReference type="RefSeq" id="WP_066337805.1">
    <property type="nucleotide sequence ID" value="NZ_JAXOJX010000009.1"/>
</dbReference>
<feature type="compositionally biased region" description="Gly residues" evidence="6">
    <location>
        <begin position="184"/>
        <end position="193"/>
    </location>
</feature>
<dbReference type="InterPro" id="IPR039255">
    <property type="entry name" value="YceD_bac"/>
</dbReference>
<evidence type="ECO:0000313" key="8">
    <source>
        <dbReference type="Proteomes" id="UP001293718"/>
    </source>
</evidence>
<evidence type="ECO:0000256" key="3">
    <source>
        <dbReference type="ARBA" id="ARBA00015716"/>
    </source>
</evidence>
<name>A0ABU5IBS1_9BURK</name>
<proteinExistence type="inferred from homology"/>
<evidence type="ECO:0000256" key="2">
    <source>
        <dbReference type="ARBA" id="ARBA00010740"/>
    </source>
</evidence>
<keyword evidence="8" id="KW-1185">Reference proteome</keyword>
<accession>A0ABU5IBS1</accession>
<feature type="region of interest" description="Disordered" evidence="6">
    <location>
        <begin position="149"/>
        <end position="193"/>
    </location>
</feature>
<dbReference type="InterPro" id="IPR003772">
    <property type="entry name" value="YceD"/>
</dbReference>
<dbReference type="Proteomes" id="UP001293718">
    <property type="component" value="Unassembled WGS sequence"/>
</dbReference>